<evidence type="ECO:0000313" key="2">
    <source>
        <dbReference type="Proteomes" id="UP000322139"/>
    </source>
</evidence>
<gene>
    <name evidence="1" type="ORF">FZD51_24800</name>
</gene>
<sequence>MNQIKYPLKPGQPVNRWLIAGTFEEEKSFRRLAMNVTGDLNRWLTEGFSVFENPSRKEFIDAHNEISIDKIHIPEAFPGKPLLYGETAKEWRLYFPWKNKKVEQSGFWQQPTHLKSWALTHIRSDIEQKVPFKMFTCGSAAVWINGEKVLQFSPYTRNLEKNIQFEAALKEGDNEFLIFYEDLAERDTLYYFRLDYLGTEPLDMMLPIGKLAADDIHSLENALKGAYFQSDVVKNGDVIIHFENPLKEEVLLQCSFKTEWWGEQHDLAKAAPPGSSEISFGKVEELGMGNALLKVAIQHGSIAIQKDMFLQLYPEKLVPADITESLLERKEQALSFIARYGSSDIHRAYALVRTGADKDLAESIVRDTLKVINARYDCSDFYLNQLFRFWIDFRETELFEEGFWEECKSAILNYRYWFDEPGDDVMWFFSENHALLFHTCEYLAGQLFPDDLFPNANITGTAHAERAKERLQKWFDKFHEEGLAEWNSSAYIPINAMGFFQIYDLADDKLLKMEAKKALDTTFRLMALNSHNGYLSCSHGRIYEKELKGNYNNATTSLLWIGYGEGNLNNATFAAVSFSISNYEPPEYKSLIHLKPNENIIFKHHQGSEGFVDLYTFKNRFGLLSSAVEYRLWKNGYSEHVIHSILSPEATVWINHPGEEAELGTGRPSFWAGNGILPKVDQYRDIAMVHYKISPENEIAYTHAYFPIAAFDQVKIIEKWCFGRIDDSYIALYAKNGIRLQEEGQNKNRELISEGRDNSWIIRNSHVNQFPAFSDFIESMAGSEIHADEEEVIFKDPVHGVIHSSWNSPFKVNDDIQSNGNQQAEGVLEQWT</sequence>
<dbReference type="Proteomes" id="UP000322139">
    <property type="component" value="Unassembled WGS sequence"/>
</dbReference>
<dbReference type="RefSeq" id="WP_148977121.1">
    <property type="nucleotide sequence ID" value="NZ_VTER01000021.1"/>
</dbReference>
<accession>A0A5D4QNR8</accession>
<dbReference type="AlphaFoldDB" id="A0A5D4QNR8"/>
<name>A0A5D4QNR8_9BACI</name>
<proteinExistence type="predicted"/>
<protein>
    <submittedName>
        <fullName evidence="1">Uncharacterized protein</fullName>
    </submittedName>
</protein>
<reference evidence="1 2" key="1">
    <citation type="submission" date="2019-08" db="EMBL/GenBank/DDBJ databases">
        <title>Bacillus genomes from the desert of Cuatro Cienegas, Coahuila.</title>
        <authorList>
            <person name="Olmedo-Alvarez G."/>
        </authorList>
    </citation>
    <scope>NUCLEOTIDE SEQUENCE [LARGE SCALE GENOMIC DNA]</scope>
    <source>
        <strain evidence="1 2">CH446_14T</strain>
    </source>
</reference>
<comment type="caution">
    <text evidence="1">The sequence shown here is derived from an EMBL/GenBank/DDBJ whole genome shotgun (WGS) entry which is preliminary data.</text>
</comment>
<evidence type="ECO:0000313" key="1">
    <source>
        <dbReference type="EMBL" id="TYS40773.1"/>
    </source>
</evidence>
<dbReference type="EMBL" id="VTER01000021">
    <property type="protein sequence ID" value="TYS40773.1"/>
    <property type="molecule type" value="Genomic_DNA"/>
</dbReference>
<organism evidence="1 2">
    <name type="scientific">Bacillus infantis</name>
    <dbReference type="NCBI Taxonomy" id="324767"/>
    <lineage>
        <taxon>Bacteria</taxon>
        <taxon>Bacillati</taxon>
        <taxon>Bacillota</taxon>
        <taxon>Bacilli</taxon>
        <taxon>Bacillales</taxon>
        <taxon>Bacillaceae</taxon>
        <taxon>Bacillus</taxon>
    </lineage>
</organism>